<dbReference type="Ensembl" id="ENSOSIT00000004650.1">
    <property type="protein sequence ID" value="ENSOSIP00000004344.1"/>
    <property type="gene ID" value="ENSOSIG00000002955.1"/>
</dbReference>
<protein>
    <recommendedName>
        <fullName evidence="2">SCAN box domain-containing protein</fullName>
    </recommendedName>
</protein>
<sequence>RRAIVVLNSLEIKNEPPHLGSSASFSGGTPSHYGVRSGIAEETTKRRNISPGTCCLRLRSVVVPSGRGPAGACCRLKVLCRGWDRPEQHTEEQSGRIVAMGQQPQVHPSSVRTWVEEHEPEVGPTDALPAELSGRLRISARKRKKEDVYRSSRQQVDQNEAEQGA</sequence>
<dbReference type="SUPFAM" id="SSF47353">
    <property type="entry name" value="Retrovirus capsid dimerization domain-like"/>
    <property type="match status" value="1"/>
</dbReference>
<evidence type="ECO:0000256" key="1">
    <source>
        <dbReference type="SAM" id="MobiDB-lite"/>
    </source>
</evidence>
<dbReference type="SMART" id="SM00431">
    <property type="entry name" value="SCAN"/>
    <property type="match status" value="1"/>
</dbReference>
<evidence type="ECO:0000313" key="3">
    <source>
        <dbReference type="Ensembl" id="ENSOSIP00000004344.1"/>
    </source>
</evidence>
<dbReference type="AlphaFoldDB" id="A0A8C7WWW2"/>
<feature type="compositionally biased region" description="Polar residues" evidence="1">
    <location>
        <begin position="102"/>
        <end position="112"/>
    </location>
</feature>
<dbReference type="PROSITE" id="PS50804">
    <property type="entry name" value="SCAN_BOX"/>
    <property type="match status" value="1"/>
</dbReference>
<evidence type="ECO:0000259" key="2">
    <source>
        <dbReference type="PROSITE" id="PS50804"/>
    </source>
</evidence>
<feature type="domain" description="SCAN box" evidence="2">
    <location>
        <begin position="57"/>
        <end position="123"/>
    </location>
</feature>
<proteinExistence type="predicted"/>
<evidence type="ECO:0000313" key="4">
    <source>
        <dbReference type="Proteomes" id="UP000694383"/>
    </source>
</evidence>
<keyword evidence="4" id="KW-1185">Reference proteome</keyword>
<dbReference type="Gene3D" id="1.10.4020.10">
    <property type="entry name" value="DNA breaking-rejoining enzymes"/>
    <property type="match status" value="1"/>
</dbReference>
<dbReference type="Proteomes" id="UP000694383">
    <property type="component" value="Unplaced"/>
</dbReference>
<organism evidence="3 4">
    <name type="scientific">Oryzias sinensis</name>
    <name type="common">Chinese medaka</name>
    <dbReference type="NCBI Taxonomy" id="183150"/>
    <lineage>
        <taxon>Eukaryota</taxon>
        <taxon>Metazoa</taxon>
        <taxon>Chordata</taxon>
        <taxon>Craniata</taxon>
        <taxon>Vertebrata</taxon>
        <taxon>Euteleostomi</taxon>
        <taxon>Actinopterygii</taxon>
        <taxon>Neopterygii</taxon>
        <taxon>Teleostei</taxon>
        <taxon>Neoteleostei</taxon>
        <taxon>Acanthomorphata</taxon>
        <taxon>Ovalentaria</taxon>
        <taxon>Atherinomorphae</taxon>
        <taxon>Beloniformes</taxon>
        <taxon>Adrianichthyidae</taxon>
        <taxon>Oryziinae</taxon>
        <taxon>Oryzias</taxon>
    </lineage>
</organism>
<accession>A0A8C7WWW2</accession>
<feature type="region of interest" description="Disordered" evidence="1">
    <location>
        <begin position="87"/>
        <end position="165"/>
    </location>
</feature>
<name>A0A8C7WWW2_9TELE</name>
<dbReference type="InterPro" id="IPR003309">
    <property type="entry name" value="SCAN_dom"/>
</dbReference>
<reference evidence="3" key="1">
    <citation type="submission" date="2025-08" db="UniProtKB">
        <authorList>
            <consortium name="Ensembl"/>
        </authorList>
    </citation>
    <scope>IDENTIFICATION</scope>
</reference>
<dbReference type="GeneTree" id="ENSGT00940000176970"/>
<dbReference type="Pfam" id="PF02023">
    <property type="entry name" value="SCAN"/>
    <property type="match status" value="1"/>
</dbReference>
<reference evidence="3" key="2">
    <citation type="submission" date="2025-09" db="UniProtKB">
        <authorList>
            <consortium name="Ensembl"/>
        </authorList>
    </citation>
    <scope>IDENTIFICATION</scope>
</reference>
<dbReference type="InterPro" id="IPR038269">
    <property type="entry name" value="SCAN_sf"/>
</dbReference>